<organism evidence="2 3">
    <name type="scientific">Thomasclavelia spiroformis</name>
    <dbReference type="NCBI Taxonomy" id="29348"/>
    <lineage>
        <taxon>Bacteria</taxon>
        <taxon>Bacillati</taxon>
        <taxon>Bacillota</taxon>
        <taxon>Erysipelotrichia</taxon>
        <taxon>Erysipelotrichales</taxon>
        <taxon>Coprobacillaceae</taxon>
        <taxon>Thomasclavelia</taxon>
    </lineage>
</organism>
<proteinExistence type="predicted"/>
<dbReference type="EMBL" id="JAGZCC010000001">
    <property type="protein sequence ID" value="MBS5587263.1"/>
    <property type="molecule type" value="Genomic_DNA"/>
</dbReference>
<evidence type="ECO:0000313" key="2">
    <source>
        <dbReference type="EMBL" id="MBS5587263.1"/>
    </source>
</evidence>
<evidence type="ECO:0000313" key="3">
    <source>
        <dbReference type="Proteomes" id="UP000751224"/>
    </source>
</evidence>
<name>A0A943EGJ0_9FIRM</name>
<sequence length="98" mass="10846">MNNFLNLLGLANRAHKIVTGEILIKKIRNNEINLVIIASDASDNTKKRFIDKCTSYDVEYILASNRKELSNAIGKNNRVALGIQDVGFAKSLKEKIGG</sequence>
<gene>
    <name evidence="2" type="ORF">KHX14_00380</name>
</gene>
<dbReference type="RefSeq" id="WP_297670749.1">
    <property type="nucleotide sequence ID" value="NZ_JAGZCC010000001.1"/>
</dbReference>
<comment type="caution">
    <text evidence="2">The sequence shown here is derived from an EMBL/GenBank/DDBJ whole genome shotgun (WGS) entry which is preliminary data.</text>
</comment>
<dbReference type="SUPFAM" id="SSF55315">
    <property type="entry name" value="L30e-like"/>
    <property type="match status" value="1"/>
</dbReference>
<reference evidence="2" key="1">
    <citation type="submission" date="2021-02" db="EMBL/GenBank/DDBJ databases">
        <title>Infant gut strain persistence is associated with maternal origin, phylogeny, and functional potential including surface adhesion and iron acquisition.</title>
        <authorList>
            <person name="Lou Y.C."/>
        </authorList>
    </citation>
    <scope>NUCLEOTIDE SEQUENCE</scope>
    <source>
        <strain evidence="2">L3_108_000G1_dasL3_108_000G1_metabat.metabat.11</strain>
    </source>
</reference>
<dbReference type="Proteomes" id="UP000751224">
    <property type="component" value="Unassembled WGS sequence"/>
</dbReference>
<dbReference type="InterPro" id="IPR004038">
    <property type="entry name" value="Ribosomal_eL8/eL30/eS12/Gad45"/>
</dbReference>
<dbReference type="Pfam" id="PF01248">
    <property type="entry name" value="Ribosomal_L7Ae"/>
    <property type="match status" value="1"/>
</dbReference>
<evidence type="ECO:0000259" key="1">
    <source>
        <dbReference type="Pfam" id="PF01248"/>
    </source>
</evidence>
<protein>
    <submittedName>
        <fullName evidence="2">Ribosomal L7Ae/L30e/S12e/Gadd45 family protein</fullName>
    </submittedName>
</protein>
<feature type="domain" description="Ribosomal protein eL8/eL30/eS12/Gadd45" evidence="1">
    <location>
        <begin position="6"/>
        <end position="92"/>
    </location>
</feature>
<dbReference type="InterPro" id="IPR029064">
    <property type="entry name" value="Ribosomal_eL30-like_sf"/>
</dbReference>
<dbReference type="Gene3D" id="3.30.1330.30">
    <property type="match status" value="1"/>
</dbReference>
<dbReference type="AlphaFoldDB" id="A0A943EGJ0"/>
<accession>A0A943EGJ0</accession>